<organism evidence="2 3">
    <name type="scientific">Cylicocyclus nassatus</name>
    <name type="common">Nematode worm</name>
    <dbReference type="NCBI Taxonomy" id="53992"/>
    <lineage>
        <taxon>Eukaryota</taxon>
        <taxon>Metazoa</taxon>
        <taxon>Ecdysozoa</taxon>
        <taxon>Nematoda</taxon>
        <taxon>Chromadorea</taxon>
        <taxon>Rhabditida</taxon>
        <taxon>Rhabditina</taxon>
        <taxon>Rhabditomorpha</taxon>
        <taxon>Strongyloidea</taxon>
        <taxon>Strongylidae</taxon>
        <taxon>Cylicocyclus</taxon>
    </lineage>
</organism>
<comment type="caution">
    <text evidence="2">The sequence shown here is derived from an EMBL/GenBank/DDBJ whole genome shotgun (WGS) entry which is preliminary data.</text>
</comment>
<feature type="transmembrane region" description="Helical" evidence="1">
    <location>
        <begin position="34"/>
        <end position="60"/>
    </location>
</feature>
<reference evidence="2" key="1">
    <citation type="submission" date="2023-07" db="EMBL/GenBank/DDBJ databases">
        <authorList>
            <consortium name="CYATHOMIX"/>
        </authorList>
    </citation>
    <scope>NUCLEOTIDE SEQUENCE</scope>
    <source>
        <strain evidence="2">N/A</strain>
    </source>
</reference>
<keyword evidence="1" id="KW-0472">Membrane</keyword>
<keyword evidence="1" id="KW-0812">Transmembrane</keyword>
<feature type="transmembrane region" description="Helical" evidence="1">
    <location>
        <begin position="7"/>
        <end position="28"/>
    </location>
</feature>
<dbReference type="Pfam" id="PF10323">
    <property type="entry name" value="7TM_GPCR_Srv"/>
    <property type="match status" value="1"/>
</dbReference>
<gene>
    <name evidence="2" type="ORF">CYNAS_LOCUS11346</name>
</gene>
<dbReference type="Proteomes" id="UP001176961">
    <property type="component" value="Unassembled WGS sequence"/>
</dbReference>
<protein>
    <submittedName>
        <fullName evidence="2">Uncharacterized protein</fullName>
    </submittedName>
</protein>
<name>A0AA36GWH4_CYLNA</name>
<feature type="non-terminal residue" evidence="2">
    <location>
        <position position="1"/>
    </location>
</feature>
<dbReference type="EMBL" id="CATQJL010000223">
    <property type="protein sequence ID" value="CAJ0599363.1"/>
    <property type="molecule type" value="Genomic_DNA"/>
</dbReference>
<evidence type="ECO:0000256" key="1">
    <source>
        <dbReference type="SAM" id="Phobius"/>
    </source>
</evidence>
<dbReference type="InterPro" id="IPR019426">
    <property type="entry name" value="7TM_GPCR_serpentine_rcpt_Srv"/>
</dbReference>
<evidence type="ECO:0000313" key="3">
    <source>
        <dbReference type="Proteomes" id="UP001176961"/>
    </source>
</evidence>
<dbReference type="AlphaFoldDB" id="A0AA36GWH4"/>
<evidence type="ECO:0000313" key="2">
    <source>
        <dbReference type="EMBL" id="CAJ0599363.1"/>
    </source>
</evidence>
<keyword evidence="1" id="KW-1133">Transmembrane helix</keyword>
<keyword evidence="3" id="KW-1185">Reference proteome</keyword>
<sequence>MITWAQFVFLIVTSLTLPLYIAMMIVIWRRPTLSVFHILMLSQGVADIYSVLCYDFFVILRRSSLCDEFFWDNRYLLANAAIITINHSLFLRCT</sequence>
<accession>A0AA36GWH4</accession>
<proteinExistence type="predicted"/>